<sequence>MAEADPSIFAAMKAVPEREVRDEAALDALLKDVREPFLVRGLVKDWPLVQAGLVSNSAARAYLVERARPVQFAISLGPPAQGGRMFYDDDMAMNFRSGAGKLADIFAGFDKHEGQPDAPTAYLGSIDIKTHFDGVAEENPPPLGDRRPRHSIWIGNATRIAAHSDFPDNLACCAVGKRRFTLFPPDQFENLYLGPIDNTPAGRPVSMVDFHAPDFERFPRFADALSQAQRADMEPGDALFIPSMWWHHVEGLADFNILVNYWWRDVPSHANDPQVALNHAILALRDLPQRDREIWRDLFDHYVFDSKPENHDHIPAGKRGVLDPLDATTASRLRSFLLRMLNS</sequence>
<gene>
    <name evidence="2" type="ORF">GRI42_00555</name>
</gene>
<dbReference type="InterPro" id="IPR041667">
    <property type="entry name" value="Cupin_8"/>
</dbReference>
<evidence type="ECO:0000313" key="2">
    <source>
        <dbReference type="EMBL" id="MXO49789.1"/>
    </source>
</evidence>
<dbReference type="SUPFAM" id="SSF51197">
    <property type="entry name" value="Clavaminate synthase-like"/>
    <property type="match status" value="1"/>
</dbReference>
<dbReference type="PROSITE" id="PS51184">
    <property type="entry name" value="JMJC"/>
    <property type="match status" value="1"/>
</dbReference>
<dbReference type="SMART" id="SM00558">
    <property type="entry name" value="JmjC"/>
    <property type="match status" value="1"/>
</dbReference>
<dbReference type="RefSeq" id="WP_160606131.1">
    <property type="nucleotide sequence ID" value="NZ_WTYF01000003.1"/>
</dbReference>
<dbReference type="PANTHER" id="PTHR12461">
    <property type="entry name" value="HYPOXIA-INDUCIBLE FACTOR 1 ALPHA INHIBITOR-RELATED"/>
    <property type="match status" value="1"/>
</dbReference>
<protein>
    <submittedName>
        <fullName evidence="2">Cupin-like domain-containing protein</fullName>
    </submittedName>
</protein>
<dbReference type="Proteomes" id="UP000444185">
    <property type="component" value="Unassembled WGS sequence"/>
</dbReference>
<comment type="caution">
    <text evidence="2">The sequence shown here is derived from an EMBL/GenBank/DDBJ whole genome shotgun (WGS) entry which is preliminary data.</text>
</comment>
<proteinExistence type="predicted"/>
<dbReference type="PANTHER" id="PTHR12461:SF105">
    <property type="entry name" value="HYPOXIA-INDUCIBLE FACTOR 1-ALPHA INHIBITOR"/>
    <property type="match status" value="1"/>
</dbReference>
<dbReference type="EMBL" id="WTYF01000003">
    <property type="protein sequence ID" value="MXO49789.1"/>
    <property type="molecule type" value="Genomic_DNA"/>
</dbReference>
<dbReference type="OrthoDB" id="479699at2"/>
<accession>A0A844XWQ5</accession>
<dbReference type="AlphaFoldDB" id="A0A844XWQ5"/>
<evidence type="ECO:0000313" key="3">
    <source>
        <dbReference type="Proteomes" id="UP000444185"/>
    </source>
</evidence>
<dbReference type="InterPro" id="IPR003347">
    <property type="entry name" value="JmjC_dom"/>
</dbReference>
<name>A0A844XWQ5_9SPHN</name>
<dbReference type="InterPro" id="IPR014710">
    <property type="entry name" value="RmlC-like_jellyroll"/>
</dbReference>
<dbReference type="Gene3D" id="2.60.120.10">
    <property type="entry name" value="Jelly Rolls"/>
    <property type="match status" value="1"/>
</dbReference>
<dbReference type="Pfam" id="PF13621">
    <property type="entry name" value="Cupin_8"/>
    <property type="match status" value="1"/>
</dbReference>
<reference evidence="2 3" key="1">
    <citation type="submission" date="2019-12" db="EMBL/GenBank/DDBJ databases">
        <title>Genomic-based taxomic classification of the family Erythrobacteraceae.</title>
        <authorList>
            <person name="Xu L."/>
        </authorList>
    </citation>
    <scope>NUCLEOTIDE SEQUENCE [LARGE SCALE GENOMIC DNA]</scope>
    <source>
        <strain evidence="2 3">DSM 16225</strain>
    </source>
</reference>
<organism evidence="2 3">
    <name type="scientific">Qipengyuania gaetbuli</name>
    <dbReference type="NCBI Taxonomy" id="266952"/>
    <lineage>
        <taxon>Bacteria</taxon>
        <taxon>Pseudomonadati</taxon>
        <taxon>Pseudomonadota</taxon>
        <taxon>Alphaproteobacteria</taxon>
        <taxon>Sphingomonadales</taxon>
        <taxon>Erythrobacteraceae</taxon>
        <taxon>Qipengyuania</taxon>
    </lineage>
</organism>
<evidence type="ECO:0000259" key="1">
    <source>
        <dbReference type="PROSITE" id="PS51184"/>
    </source>
</evidence>
<keyword evidence="3" id="KW-1185">Reference proteome</keyword>
<feature type="domain" description="JmjC" evidence="1">
    <location>
        <begin position="109"/>
        <end position="280"/>
    </location>
</feature>